<dbReference type="GO" id="GO:0006446">
    <property type="term" value="P:regulation of translational initiation"/>
    <property type="evidence" value="ECO:0007669"/>
    <property type="project" value="TreeGrafter"/>
</dbReference>
<name>A0A1I7XU23_HETBA</name>
<dbReference type="PANTHER" id="PTHR23254">
    <property type="entry name" value="EIF4G DOMAIN PROTEIN"/>
    <property type="match status" value="1"/>
</dbReference>
<reference evidence="2" key="1">
    <citation type="submission" date="2016-11" db="UniProtKB">
        <authorList>
            <consortium name="WormBaseParasite"/>
        </authorList>
    </citation>
    <scope>IDENTIFICATION</scope>
</reference>
<dbReference type="SUPFAM" id="SSF48371">
    <property type="entry name" value="ARM repeat"/>
    <property type="match status" value="1"/>
</dbReference>
<dbReference type="InterPro" id="IPR016024">
    <property type="entry name" value="ARM-type_fold"/>
</dbReference>
<dbReference type="PANTHER" id="PTHR23254:SF16">
    <property type="entry name" value="CBP80_20-DEPENDENT TRANSLATION INITIATION FACTOR"/>
    <property type="match status" value="1"/>
</dbReference>
<protein>
    <submittedName>
        <fullName evidence="2">C6 transcription factor</fullName>
    </submittedName>
</protein>
<sequence length="255" mass="29298">MNDEQLRNLFSSLAVLAQQGPIPVQAFSMLVHNHSPEALAEQLHQRWLSDGRFAQIAATIIIHIHRFIRLDMMESPLTDSSGMALSSCTLGLLLNDYRNKEEVRNHSRLMFRNSVKAMFEMYRVYVEIDACVSKCLVKPMLNCLEVLIDENPDAEDVETMAILMTKNGSMLNELNSYFVDRLVVKIRAQLCSDEPFINADIRRIFLHVIDLWSFGWNELMIPESLTLNYTSHRDTAFLNKAKLEKKEFGSKESIV</sequence>
<keyword evidence="1" id="KW-1185">Reference proteome</keyword>
<evidence type="ECO:0000313" key="1">
    <source>
        <dbReference type="Proteomes" id="UP000095283"/>
    </source>
</evidence>
<accession>A0A1I7XU23</accession>
<dbReference type="Gene3D" id="1.25.40.180">
    <property type="match status" value="1"/>
</dbReference>
<dbReference type="GO" id="GO:0005829">
    <property type="term" value="C:cytosol"/>
    <property type="evidence" value="ECO:0007669"/>
    <property type="project" value="TreeGrafter"/>
</dbReference>
<dbReference type="Proteomes" id="UP000095283">
    <property type="component" value="Unplaced"/>
</dbReference>
<proteinExistence type="predicted"/>
<dbReference type="GO" id="GO:0008494">
    <property type="term" value="F:translation activator activity"/>
    <property type="evidence" value="ECO:0007669"/>
    <property type="project" value="TreeGrafter"/>
</dbReference>
<organism evidence="1 2">
    <name type="scientific">Heterorhabditis bacteriophora</name>
    <name type="common">Entomopathogenic nematode worm</name>
    <dbReference type="NCBI Taxonomy" id="37862"/>
    <lineage>
        <taxon>Eukaryota</taxon>
        <taxon>Metazoa</taxon>
        <taxon>Ecdysozoa</taxon>
        <taxon>Nematoda</taxon>
        <taxon>Chromadorea</taxon>
        <taxon>Rhabditida</taxon>
        <taxon>Rhabditina</taxon>
        <taxon>Rhabditomorpha</taxon>
        <taxon>Strongyloidea</taxon>
        <taxon>Heterorhabditidae</taxon>
        <taxon>Heterorhabditis</taxon>
    </lineage>
</organism>
<dbReference type="InterPro" id="IPR051367">
    <property type="entry name" value="mRNA_TranslReg/HistoneTransl"/>
</dbReference>
<dbReference type="AlphaFoldDB" id="A0A1I7XU23"/>
<evidence type="ECO:0000313" key="2">
    <source>
        <dbReference type="WBParaSite" id="Hba_20842"/>
    </source>
</evidence>
<dbReference type="WBParaSite" id="Hba_20842">
    <property type="protein sequence ID" value="Hba_20842"/>
    <property type="gene ID" value="Hba_20842"/>
</dbReference>